<feature type="domain" description="DUF7869" evidence="2">
    <location>
        <begin position="70"/>
        <end position="223"/>
    </location>
</feature>
<dbReference type="EMBL" id="CAMXCT020000058">
    <property type="protein sequence ID" value="CAL1126565.1"/>
    <property type="molecule type" value="Genomic_DNA"/>
</dbReference>
<dbReference type="EMBL" id="CAMXCT010000058">
    <property type="protein sequence ID" value="CAI3973190.1"/>
    <property type="molecule type" value="Genomic_DNA"/>
</dbReference>
<reference evidence="3" key="1">
    <citation type="submission" date="2022-10" db="EMBL/GenBank/DDBJ databases">
        <authorList>
            <person name="Chen Y."/>
            <person name="Dougan E. K."/>
            <person name="Chan C."/>
            <person name="Rhodes N."/>
            <person name="Thang M."/>
        </authorList>
    </citation>
    <scope>NUCLEOTIDE SEQUENCE</scope>
</reference>
<feature type="region of interest" description="Disordered" evidence="1">
    <location>
        <begin position="995"/>
        <end position="1015"/>
    </location>
</feature>
<feature type="compositionally biased region" description="Acidic residues" evidence="1">
    <location>
        <begin position="559"/>
        <end position="568"/>
    </location>
</feature>
<feature type="region of interest" description="Disordered" evidence="1">
    <location>
        <begin position="544"/>
        <end position="591"/>
    </location>
</feature>
<feature type="compositionally biased region" description="Basic and acidic residues" evidence="1">
    <location>
        <begin position="549"/>
        <end position="558"/>
    </location>
</feature>
<dbReference type="Proteomes" id="UP001152797">
    <property type="component" value="Unassembled WGS sequence"/>
</dbReference>
<feature type="region of interest" description="Disordered" evidence="1">
    <location>
        <begin position="854"/>
        <end position="878"/>
    </location>
</feature>
<comment type="caution">
    <text evidence="3">The sequence shown here is derived from an EMBL/GenBank/DDBJ whole genome shotgun (WGS) entry which is preliminary data.</text>
</comment>
<organism evidence="3">
    <name type="scientific">Cladocopium goreaui</name>
    <dbReference type="NCBI Taxonomy" id="2562237"/>
    <lineage>
        <taxon>Eukaryota</taxon>
        <taxon>Sar</taxon>
        <taxon>Alveolata</taxon>
        <taxon>Dinophyceae</taxon>
        <taxon>Suessiales</taxon>
        <taxon>Symbiodiniaceae</taxon>
        <taxon>Cladocopium</taxon>
    </lineage>
</organism>
<protein>
    <recommendedName>
        <fullName evidence="2">DUF7869 domain-containing protein</fullName>
    </recommendedName>
</protein>
<evidence type="ECO:0000259" key="2">
    <source>
        <dbReference type="Pfam" id="PF25273"/>
    </source>
</evidence>
<sequence length="1121" mass="126092">MGIGKGRPSAPPAVKSASVRAFMAHMYFTASEPMPTAIASKQVLDGADDDLRQELLDRLVDSRLVGTSLTLTGAIVHGFGVYIYIGDEGLSTGSSWTIECAMRSIDRAYQQARAKNAPFPWELWLQGDNCPKEVRNSFTGKWGCLLAQANFFVGVSHHHMVVGHTHEDIDGVFSLVTAALNAENGIETPRDIQRTILRRLTPAFQKKGLVLEVELIDTIRNWAKLMPTNSTLRNCYRSRKNDAENNMRVPQSFSFFPREGAGDRKDIFALVKGNMAVVAEKNLGDHIFQLYGANTDGLKKVIEHLVIHSYRGENEQFSAHIKEFMSGYRQSAEAVLVKFPRVDQTRNIIDFSVGYNDGQLKEFQEEDLEDPAVSHMLQSFRYVRCLPLDVLQGDWWVPGSTSRADLAKYSGKAQWQEILQNDEEKHQFLFDICCVWQYLQPKMKSSFPMAVLEKYNQMFFKGNLDSDLGGLVKAGEEFDWERISFVLEDGKGKFKAASKAGFAAGGIVGAAKYEFILTALTNLLTLYKRNGVAVVIHPNRASQLQVPNRKSEAKKEEIDAKEEVDDDQGGVKRDLDDDDDDTDDKEDAKEEADVRDIRYNLEKDLSAKDRNLSVRSVTWVFAKDSIYGRRDGAITGVAVVHQDKGNIYRKSSLWKQGVVDNVQMLPRANMFKPVAVQSKANLPHLGRALTDVQELKQVAGGTDFVEQTLASLKPQTVSTTLMLDLHCYDGWPALAVLQEAAREERILCGSVVLDQRPDGLQQYLANAVYESCRSKQLKLKAFPDFSQYIQSLKDVKPESTGHEYQVCTKRGTTLCVLGSYASKWLESEQFKGDATAIIQQHNQKYNPEGDFVEEAQDRTEDRSQERAPKRIKLESDDKASDADVTALKKAKKFQINSCAELVTDEEAAECCQDTGGRWYSFSVNMDSVFLLEKKHLPSHLTALPAVDTPTPLRELVLQLEDAGEVKLGVSHHTLEENAVRSDKPLVFVLDNRKDPEEEEKNKKRKRGEKNKGSGGPTFKNFGAYVQTIKIKGSSKISIGWRVRHIFEKCNQIIFGLLIPNIYFYIPKVCIMSLNTLRQLLFKMVWRCLRHVFMFPTAPGLIRRPMGPKCWSLSGRLGSRLA</sequence>
<accession>A0A9P1FFW0</accession>
<dbReference type="Pfam" id="PF25273">
    <property type="entry name" value="DUF7869"/>
    <property type="match status" value="1"/>
</dbReference>
<gene>
    <name evidence="3" type="ORF">C1SCF055_LOCUS1713</name>
</gene>
<dbReference type="EMBL" id="CAMXCT030000058">
    <property type="protein sequence ID" value="CAL4760502.1"/>
    <property type="molecule type" value="Genomic_DNA"/>
</dbReference>
<keyword evidence="5" id="KW-1185">Reference proteome</keyword>
<feature type="compositionally biased region" description="Acidic residues" evidence="1">
    <location>
        <begin position="576"/>
        <end position="585"/>
    </location>
</feature>
<dbReference type="PANTHER" id="PTHR33153">
    <property type="entry name" value="MYND-TYPE DOMAIN-CONTAINING PROTEIN"/>
    <property type="match status" value="1"/>
</dbReference>
<feature type="compositionally biased region" description="Basic and acidic residues" evidence="1">
    <location>
        <begin position="855"/>
        <end position="878"/>
    </location>
</feature>
<dbReference type="AlphaFoldDB" id="A0A9P1FFW0"/>
<dbReference type="PANTHER" id="PTHR33153:SF3">
    <property type="entry name" value="TRAFFICKING PROTEIN PARTICLE COMPLEX SUBUNIT 11 DOMAIN-CONTAINING PROTEIN"/>
    <property type="match status" value="1"/>
</dbReference>
<evidence type="ECO:0000313" key="4">
    <source>
        <dbReference type="EMBL" id="CAL4760502.1"/>
    </source>
</evidence>
<evidence type="ECO:0000313" key="3">
    <source>
        <dbReference type="EMBL" id="CAI3973190.1"/>
    </source>
</evidence>
<reference evidence="4 5" key="2">
    <citation type="submission" date="2024-05" db="EMBL/GenBank/DDBJ databases">
        <authorList>
            <person name="Chen Y."/>
            <person name="Shah S."/>
            <person name="Dougan E. K."/>
            <person name="Thang M."/>
            <person name="Chan C."/>
        </authorList>
    </citation>
    <scope>NUCLEOTIDE SEQUENCE [LARGE SCALE GENOMIC DNA]</scope>
</reference>
<evidence type="ECO:0000313" key="5">
    <source>
        <dbReference type="Proteomes" id="UP001152797"/>
    </source>
</evidence>
<name>A0A9P1FFW0_9DINO</name>
<dbReference type="InterPro" id="IPR057191">
    <property type="entry name" value="DUF7869"/>
</dbReference>
<proteinExistence type="predicted"/>
<evidence type="ECO:0000256" key="1">
    <source>
        <dbReference type="SAM" id="MobiDB-lite"/>
    </source>
</evidence>